<accession>A0AAV2IY31</accession>
<protein>
    <recommendedName>
        <fullName evidence="5">L1 transposable element RRM domain-containing protein</fullName>
    </recommendedName>
</protein>
<dbReference type="AlphaFoldDB" id="A0AAV2IY31"/>
<evidence type="ECO:0000256" key="1">
    <source>
        <dbReference type="SAM" id="Coils"/>
    </source>
</evidence>
<dbReference type="PANTHER" id="PTHR11505">
    <property type="entry name" value="L1 TRANSPOSABLE ELEMENT-RELATED"/>
    <property type="match status" value="1"/>
</dbReference>
<dbReference type="EMBL" id="OZ035832">
    <property type="protein sequence ID" value="CAL1570194.1"/>
    <property type="molecule type" value="Genomic_DNA"/>
</dbReference>
<name>A0AAV2IY31_KNICA</name>
<gene>
    <name evidence="3" type="ORF">KC01_LOCUS2527</name>
</gene>
<proteinExistence type="predicted"/>
<feature type="compositionally biased region" description="Low complexity" evidence="2">
    <location>
        <begin position="12"/>
        <end position="40"/>
    </location>
</feature>
<keyword evidence="4" id="KW-1185">Reference proteome</keyword>
<organism evidence="3 4">
    <name type="scientific">Knipowitschia caucasica</name>
    <name type="common">Caucasian dwarf goby</name>
    <name type="synonym">Pomatoschistus caucasicus</name>
    <dbReference type="NCBI Taxonomy" id="637954"/>
    <lineage>
        <taxon>Eukaryota</taxon>
        <taxon>Metazoa</taxon>
        <taxon>Chordata</taxon>
        <taxon>Craniata</taxon>
        <taxon>Vertebrata</taxon>
        <taxon>Euteleostomi</taxon>
        <taxon>Actinopterygii</taxon>
        <taxon>Neopterygii</taxon>
        <taxon>Teleostei</taxon>
        <taxon>Neoteleostei</taxon>
        <taxon>Acanthomorphata</taxon>
        <taxon>Gobiaria</taxon>
        <taxon>Gobiiformes</taxon>
        <taxon>Gobioidei</taxon>
        <taxon>Gobiidae</taxon>
        <taxon>Gobiinae</taxon>
        <taxon>Knipowitschia</taxon>
    </lineage>
</organism>
<feature type="region of interest" description="Disordered" evidence="2">
    <location>
        <begin position="1"/>
        <end position="51"/>
    </location>
</feature>
<sequence>MAANLRKYKFEASSSPKPSAASVKSLSDPAPSAHAPASQATKAPKASSSIMDPETIKADILASLRQDFSAIIKGEMREALRDNFESLKTQIEDVKTEIKNNTAALRAEVDQVKANVRSVEDHMSTMSDEMIQAQGQVSDLQAEVKRLKEKCEDMEGRMRRGNIRVSGVSEAQGSSTPEAVSSLLKEVFRLDREVRVERSHRIGPVRNAGDRPRVIIARLNSEGDAEDILRRARSGGGQLRYRGSPIAVFPDYTTNVVQARAAFTEVRRMLRDKPGVRYGILFPARLRVTHNNVEKEFVDATKAMDYVKKIILFPREDGEQRLN</sequence>
<reference evidence="3 4" key="1">
    <citation type="submission" date="2024-04" db="EMBL/GenBank/DDBJ databases">
        <authorList>
            <person name="Waldvogel A.-M."/>
            <person name="Schoenle A."/>
        </authorList>
    </citation>
    <scope>NUCLEOTIDE SEQUENCE [LARGE SCALE GENOMIC DNA]</scope>
</reference>
<dbReference type="Gene3D" id="1.20.5.1700">
    <property type="match status" value="1"/>
</dbReference>
<evidence type="ECO:0000313" key="3">
    <source>
        <dbReference type="EMBL" id="CAL1570194.1"/>
    </source>
</evidence>
<evidence type="ECO:0000256" key="2">
    <source>
        <dbReference type="SAM" id="MobiDB-lite"/>
    </source>
</evidence>
<keyword evidence="1" id="KW-0175">Coiled coil</keyword>
<dbReference type="InterPro" id="IPR042566">
    <property type="entry name" value="L1_C"/>
</dbReference>
<dbReference type="Proteomes" id="UP001497482">
    <property type="component" value="Chromosome 10"/>
</dbReference>
<dbReference type="InterPro" id="IPR004244">
    <property type="entry name" value="Transposase_22"/>
</dbReference>
<evidence type="ECO:0008006" key="5">
    <source>
        <dbReference type="Google" id="ProtNLM"/>
    </source>
</evidence>
<dbReference type="Gene3D" id="3.30.250.20">
    <property type="entry name" value="L1 transposable element, C-terminal domain"/>
    <property type="match status" value="1"/>
</dbReference>
<feature type="coiled-coil region" evidence="1">
    <location>
        <begin position="77"/>
        <end position="164"/>
    </location>
</feature>
<evidence type="ECO:0000313" key="4">
    <source>
        <dbReference type="Proteomes" id="UP001497482"/>
    </source>
</evidence>